<dbReference type="PANTHER" id="PTHR46268:SF25">
    <property type="entry name" value="USPA DOMAIN PROTEIN"/>
    <property type="match status" value="1"/>
</dbReference>
<dbReference type="Gene3D" id="3.40.50.620">
    <property type="entry name" value="HUPs"/>
    <property type="match status" value="2"/>
</dbReference>
<organism evidence="3">
    <name type="scientific">Candidatus Methanogaster sp. ANME-2c ERB4</name>
    <dbReference type="NCBI Taxonomy" id="2759911"/>
    <lineage>
        <taxon>Archaea</taxon>
        <taxon>Methanobacteriati</taxon>
        <taxon>Methanobacteriota</taxon>
        <taxon>Stenosarchaea group</taxon>
        <taxon>Methanomicrobia</taxon>
        <taxon>Methanosarcinales</taxon>
        <taxon>ANME-2 cluster</taxon>
        <taxon>Candidatus Methanogasteraceae</taxon>
        <taxon>Candidatus Methanogaster</taxon>
    </lineage>
</organism>
<evidence type="ECO:0000259" key="2">
    <source>
        <dbReference type="Pfam" id="PF00582"/>
    </source>
</evidence>
<dbReference type="SUPFAM" id="SSF52402">
    <property type="entry name" value="Adenine nucleotide alpha hydrolases-like"/>
    <property type="match status" value="2"/>
</dbReference>
<dbReference type="EMBL" id="MT631439">
    <property type="protein sequence ID" value="QNO50566.1"/>
    <property type="molecule type" value="Genomic_DNA"/>
</dbReference>
<reference evidence="3" key="1">
    <citation type="submission" date="2020-06" db="EMBL/GenBank/DDBJ databases">
        <title>Unique genomic features of the anaerobic methanotrophic archaea.</title>
        <authorList>
            <person name="Chadwick G.L."/>
            <person name="Skennerton C.T."/>
            <person name="Laso-Perez R."/>
            <person name="Leu A.O."/>
            <person name="Speth D.R."/>
            <person name="Yu H."/>
            <person name="Morgan-Lang C."/>
            <person name="Hatzenpichler R."/>
            <person name="Goudeau D."/>
            <person name="Malmstrom R."/>
            <person name="Brazelton W.J."/>
            <person name="Woyke T."/>
            <person name="Hallam S.J."/>
            <person name="Tyson G.W."/>
            <person name="Wegener G."/>
            <person name="Boetius A."/>
            <person name="Orphan V."/>
        </authorList>
    </citation>
    <scope>NUCLEOTIDE SEQUENCE</scope>
</reference>
<feature type="domain" description="UspA" evidence="2">
    <location>
        <begin position="126"/>
        <end position="261"/>
    </location>
</feature>
<protein>
    <recommendedName>
        <fullName evidence="2">UspA domain-containing protein</fullName>
    </recommendedName>
</protein>
<dbReference type="InterPro" id="IPR006016">
    <property type="entry name" value="UspA"/>
</dbReference>
<evidence type="ECO:0000313" key="3">
    <source>
        <dbReference type="EMBL" id="QNO50566.1"/>
    </source>
</evidence>
<dbReference type="InterPro" id="IPR006015">
    <property type="entry name" value="Universal_stress_UspA"/>
</dbReference>
<gene>
    <name evidence="3" type="ORF">HGEBJNHG_00040</name>
</gene>
<evidence type="ECO:0000256" key="1">
    <source>
        <dbReference type="ARBA" id="ARBA00008791"/>
    </source>
</evidence>
<dbReference type="PANTHER" id="PTHR46268">
    <property type="entry name" value="STRESS RESPONSE PROTEIN NHAX"/>
    <property type="match status" value="1"/>
</dbReference>
<dbReference type="CDD" id="cd00293">
    <property type="entry name" value="USP-like"/>
    <property type="match status" value="2"/>
</dbReference>
<sequence length="265" mass="28970">MYQRILLAVDGSFHAEAAARYAIHLACVCGAELFVVYMGESAAGRESVDRVVWYADSQGLDAHGIVETGAVVPAIEAIVRREQIDLTVASLRHFFKKTIIKDLMASLPCSLLAIRVAHLGRLTHLKKILVPVIGGMGSDERAYLTSQLANVFNGAVTVLHVRTVSHSGFMGLTHEKKDIARAHARKRVKEFVDALSSYGVAAEIKTVIESDATDAIVREGASGKYDLILLGATRRDFLKQLIRGNLVEKILKKAPCDVVVWRPVK</sequence>
<dbReference type="Pfam" id="PF00582">
    <property type="entry name" value="Usp"/>
    <property type="match status" value="2"/>
</dbReference>
<proteinExistence type="inferred from homology"/>
<dbReference type="InterPro" id="IPR014729">
    <property type="entry name" value="Rossmann-like_a/b/a_fold"/>
</dbReference>
<accession>A0A7G9YRD2</accession>
<dbReference type="PRINTS" id="PR01438">
    <property type="entry name" value="UNVRSLSTRESS"/>
</dbReference>
<name>A0A7G9YRD2_9EURY</name>
<comment type="similarity">
    <text evidence="1">Belongs to the universal stress protein A family.</text>
</comment>
<dbReference type="AlphaFoldDB" id="A0A7G9YRD2"/>
<feature type="domain" description="UspA" evidence="2">
    <location>
        <begin position="1"/>
        <end position="40"/>
    </location>
</feature>